<proteinExistence type="predicted"/>
<dbReference type="Proteomes" id="UP000322245">
    <property type="component" value="Unassembled WGS sequence"/>
</dbReference>
<sequence>MGRSYFIWRQELKARDALIQFLELAGASFTTLTQERQLGRKVYEIQSMAEEVILALLLLAVIEGGKDKSEGSKWVRTASWIHDVRYGGGTAMFTKRYGDLFTGLPVKSDWES</sequence>
<reference evidence="1 2" key="1">
    <citation type="submission" date="2017-05" db="EMBL/GenBank/DDBJ databases">
        <title>The Genome Sequence of Tsuchiyaea wingfieldii DSM 27421.</title>
        <authorList>
            <person name="Cuomo C."/>
            <person name="Passer A."/>
            <person name="Billmyre B."/>
            <person name="Heitman J."/>
        </authorList>
    </citation>
    <scope>NUCLEOTIDE SEQUENCE [LARGE SCALE GENOMIC DNA]</scope>
    <source>
        <strain evidence="1 2">DSM 27421</strain>
    </source>
</reference>
<comment type="caution">
    <text evidence="1">The sequence shown here is derived from an EMBL/GenBank/DDBJ whole genome shotgun (WGS) entry which is preliminary data.</text>
</comment>
<evidence type="ECO:0000313" key="1">
    <source>
        <dbReference type="EMBL" id="TYJ52164.1"/>
    </source>
</evidence>
<keyword evidence="2" id="KW-1185">Reference proteome</keyword>
<name>A0A5D3AMT7_9TREE</name>
<dbReference type="EMBL" id="NIDF01000152">
    <property type="protein sequence ID" value="TYJ52164.1"/>
    <property type="molecule type" value="Genomic_DNA"/>
</dbReference>
<evidence type="ECO:0000313" key="2">
    <source>
        <dbReference type="Proteomes" id="UP000322245"/>
    </source>
</evidence>
<accession>A0A5D3AMT7</accession>
<dbReference type="AlphaFoldDB" id="A0A5D3AMT7"/>
<organism evidence="1 2">
    <name type="scientific">Cryptococcus floricola</name>
    <dbReference type="NCBI Taxonomy" id="2591691"/>
    <lineage>
        <taxon>Eukaryota</taxon>
        <taxon>Fungi</taxon>
        <taxon>Dikarya</taxon>
        <taxon>Basidiomycota</taxon>
        <taxon>Agaricomycotina</taxon>
        <taxon>Tremellomycetes</taxon>
        <taxon>Tremellales</taxon>
        <taxon>Cryptococcaceae</taxon>
        <taxon>Cryptococcus</taxon>
    </lineage>
</organism>
<protein>
    <submittedName>
        <fullName evidence="1">Uncharacterized protein</fullName>
    </submittedName>
</protein>
<gene>
    <name evidence="1" type="ORF">B9479_007236</name>
</gene>